<proteinExistence type="predicted"/>
<evidence type="ECO:0008006" key="3">
    <source>
        <dbReference type="Google" id="ProtNLM"/>
    </source>
</evidence>
<dbReference type="EMBL" id="LT629710">
    <property type="protein sequence ID" value="SDP50828.1"/>
    <property type="molecule type" value="Genomic_DNA"/>
</dbReference>
<dbReference type="AlphaFoldDB" id="A0A1H0TB52"/>
<organism evidence="1 2">
    <name type="scientific">Nakamurella panacisegetis</name>
    <dbReference type="NCBI Taxonomy" id="1090615"/>
    <lineage>
        <taxon>Bacteria</taxon>
        <taxon>Bacillati</taxon>
        <taxon>Actinomycetota</taxon>
        <taxon>Actinomycetes</taxon>
        <taxon>Nakamurellales</taxon>
        <taxon>Nakamurellaceae</taxon>
        <taxon>Nakamurella</taxon>
    </lineage>
</organism>
<accession>A0A1H0TB52</accession>
<evidence type="ECO:0000313" key="2">
    <source>
        <dbReference type="Proteomes" id="UP000198741"/>
    </source>
</evidence>
<gene>
    <name evidence="1" type="ORF">SAMN04515671_4555</name>
</gene>
<dbReference type="STRING" id="1090615.SAMN04515671_4555"/>
<evidence type="ECO:0000313" key="1">
    <source>
        <dbReference type="EMBL" id="SDP50828.1"/>
    </source>
</evidence>
<keyword evidence="2" id="KW-1185">Reference proteome</keyword>
<sequence>MVSLALAGWRTDRAVSIDNLFAAHMAVSGGTRGRKYNIAEINHALIVRMASEFQGFCRELHDECLNAVLDSIPLPTRLDEVFRVFMGRARKLDTGNANWANVCNDFSPFGVSLKDDLGTKYPSRYTRYVTNMDRLNDARNAIAHQDAKKLAECGAQQPLSLVTCRKWRSTLNQVATGLDAVMHAYLKDLTGQRPW</sequence>
<protein>
    <recommendedName>
        <fullName evidence="3">RiboL-PSP-HEPN domain-containing protein</fullName>
    </recommendedName>
</protein>
<name>A0A1H0TB52_9ACTN</name>
<dbReference type="Proteomes" id="UP000198741">
    <property type="component" value="Chromosome I"/>
</dbReference>
<reference evidence="1 2" key="1">
    <citation type="submission" date="2016-10" db="EMBL/GenBank/DDBJ databases">
        <authorList>
            <person name="de Groot N.N."/>
        </authorList>
    </citation>
    <scope>NUCLEOTIDE SEQUENCE [LARGE SCALE GENOMIC DNA]</scope>
    <source>
        <strain evidence="2">P4-7,KCTC 19426,CECT 7604</strain>
    </source>
</reference>